<comment type="caution">
    <text evidence="1">The sequence shown here is derived from an EMBL/GenBank/DDBJ whole genome shotgun (WGS) entry which is preliminary data.</text>
</comment>
<accession>A0A9J6PXU6</accession>
<dbReference type="RefSeq" id="WP_271282002.1">
    <property type="nucleotide sequence ID" value="NZ_JAMGZK010000044.1"/>
</dbReference>
<dbReference type="InterPro" id="IPR024753">
    <property type="entry name" value="AriR"/>
</dbReference>
<evidence type="ECO:0000313" key="1">
    <source>
        <dbReference type="EMBL" id="MCU6664296.1"/>
    </source>
</evidence>
<dbReference type="EMBL" id="JAMGZK010000044">
    <property type="protein sequence ID" value="MCU6664296.1"/>
    <property type="molecule type" value="Genomic_DNA"/>
</dbReference>
<organism evidence="1 2">
    <name type="scientific">Silvania hatchlandensis</name>
    <dbReference type="NCBI Taxonomy" id="2926469"/>
    <lineage>
        <taxon>Bacteria</taxon>
        <taxon>Pseudomonadati</taxon>
        <taxon>Pseudomonadota</taxon>
        <taxon>Gammaproteobacteria</taxon>
        <taxon>Enterobacterales</taxon>
        <taxon>Enterobacteriaceae</taxon>
        <taxon>Silvania</taxon>
    </lineage>
</organism>
<dbReference type="NCBIfam" id="NF040640">
    <property type="entry name" value="YcgZ_fam"/>
    <property type="match status" value="1"/>
</dbReference>
<evidence type="ECO:0000313" key="2">
    <source>
        <dbReference type="Proteomes" id="UP001063816"/>
    </source>
</evidence>
<dbReference type="GO" id="GO:0071468">
    <property type="term" value="P:cellular response to acidic pH"/>
    <property type="evidence" value="ECO:0007669"/>
    <property type="project" value="InterPro"/>
</dbReference>
<proteinExistence type="predicted"/>
<reference evidence="1" key="1">
    <citation type="submission" date="2022-05" db="EMBL/GenBank/DDBJ databases">
        <title>Description of a novel species of Leclercia; Leclercia tamurae and the Proposal for a Novel Genus Silvania gen. nov. Containing Two Novel Species Silvania hatchlandensis sp. nov. and Silvania confinis sp. nov. Isolated from the Rhizosphere of Oak.</title>
        <authorList>
            <person name="Maddock D.W."/>
            <person name="Brady C.L."/>
            <person name="Denman S."/>
            <person name="Arnold D."/>
        </authorList>
    </citation>
    <scope>NUCLEOTIDE SEQUENCE</scope>
    <source>
        <strain evidence="1">H19S6</strain>
    </source>
</reference>
<sequence>MRHNGSHQSSAMAISAYFNKASMPTQQETLGVIVSEILKEGRSLSRLSICTKLLHRVELTENEEEIAHYNELIGLFFER</sequence>
<name>A0A9J6PXU6_9ENTR</name>
<dbReference type="AlphaFoldDB" id="A0A9J6PXU6"/>
<protein>
    <submittedName>
        <fullName evidence="1">Regulatory protein YcgZ</fullName>
    </submittedName>
</protein>
<dbReference type="Pfam" id="PF10798">
    <property type="entry name" value="YmgB"/>
    <property type="match status" value="1"/>
</dbReference>
<keyword evidence="2" id="KW-1185">Reference proteome</keyword>
<dbReference type="Proteomes" id="UP001063816">
    <property type="component" value="Unassembled WGS sequence"/>
</dbReference>
<gene>
    <name evidence="1" type="primary">ycgZ</name>
    <name evidence="1" type="ORF">M8014_08065</name>
</gene>